<evidence type="ECO:0000256" key="2">
    <source>
        <dbReference type="ARBA" id="ARBA00022729"/>
    </source>
</evidence>
<accession>A0ABV0PMF3</accession>
<dbReference type="SMART" id="SM00013">
    <property type="entry name" value="LRRNT"/>
    <property type="match status" value="1"/>
</dbReference>
<dbReference type="PANTHER" id="PTHR24373:SF269">
    <property type="entry name" value="LEUCINE-RICH REPEAT-CONTAINING PROTEIN 24"/>
    <property type="match status" value="1"/>
</dbReference>
<evidence type="ECO:0000256" key="1">
    <source>
        <dbReference type="ARBA" id="ARBA00022614"/>
    </source>
</evidence>
<evidence type="ECO:0000313" key="6">
    <source>
        <dbReference type="EMBL" id="MEQ2184644.1"/>
    </source>
</evidence>
<name>A0ABV0PMF3_9TELE</name>
<organism evidence="6 7">
    <name type="scientific">Goodea atripinnis</name>
    <dbReference type="NCBI Taxonomy" id="208336"/>
    <lineage>
        <taxon>Eukaryota</taxon>
        <taxon>Metazoa</taxon>
        <taxon>Chordata</taxon>
        <taxon>Craniata</taxon>
        <taxon>Vertebrata</taxon>
        <taxon>Euteleostomi</taxon>
        <taxon>Actinopterygii</taxon>
        <taxon>Neopterygii</taxon>
        <taxon>Teleostei</taxon>
        <taxon>Neoteleostei</taxon>
        <taxon>Acanthomorphata</taxon>
        <taxon>Ovalentaria</taxon>
        <taxon>Atherinomorphae</taxon>
        <taxon>Cyprinodontiformes</taxon>
        <taxon>Goodeidae</taxon>
        <taxon>Goodea</taxon>
    </lineage>
</organism>
<keyword evidence="3" id="KW-0677">Repeat</keyword>
<feature type="non-terminal residue" evidence="6">
    <location>
        <position position="145"/>
    </location>
</feature>
<sequence>MALLWFSGLTLVILTLIPQRSLGCPFGCRCYSLTVECGSLGIKEIPQGAPSITEDNAIVQIRLQDLKRLRNLHYLYLQNNSISALEPGAFLNQGQLLELALNGNLIHLVTPDMFQGLEHLRILYLAGNQITRIQDHTFRGLQVQS</sequence>
<keyword evidence="2 4" id="KW-0732">Signal</keyword>
<keyword evidence="1" id="KW-0433">Leucine-rich repeat</keyword>
<evidence type="ECO:0000256" key="3">
    <source>
        <dbReference type="ARBA" id="ARBA00022737"/>
    </source>
</evidence>
<evidence type="ECO:0000259" key="5">
    <source>
        <dbReference type="SMART" id="SM00013"/>
    </source>
</evidence>
<keyword evidence="7" id="KW-1185">Reference proteome</keyword>
<dbReference type="EMBL" id="JAHRIO010080548">
    <property type="protein sequence ID" value="MEQ2184644.1"/>
    <property type="molecule type" value="Genomic_DNA"/>
</dbReference>
<dbReference type="InterPro" id="IPR050328">
    <property type="entry name" value="Dev_Immune_Receptor"/>
</dbReference>
<gene>
    <name evidence="6" type="ORF">GOODEAATRI_010143</name>
</gene>
<dbReference type="InterPro" id="IPR032675">
    <property type="entry name" value="LRR_dom_sf"/>
</dbReference>
<dbReference type="PROSITE" id="PS51450">
    <property type="entry name" value="LRR"/>
    <property type="match status" value="2"/>
</dbReference>
<dbReference type="Proteomes" id="UP001476798">
    <property type="component" value="Unassembled WGS sequence"/>
</dbReference>
<dbReference type="Gene3D" id="3.80.10.10">
    <property type="entry name" value="Ribonuclease Inhibitor"/>
    <property type="match status" value="1"/>
</dbReference>
<reference evidence="6 7" key="1">
    <citation type="submission" date="2021-06" db="EMBL/GenBank/DDBJ databases">
        <authorList>
            <person name="Palmer J.M."/>
        </authorList>
    </citation>
    <scope>NUCLEOTIDE SEQUENCE [LARGE SCALE GENOMIC DNA]</scope>
    <source>
        <strain evidence="6 7">GA_2019</strain>
        <tissue evidence="6">Muscle</tissue>
    </source>
</reference>
<dbReference type="SUPFAM" id="SSF52058">
    <property type="entry name" value="L domain-like"/>
    <property type="match status" value="1"/>
</dbReference>
<protein>
    <recommendedName>
        <fullName evidence="5">LRRNT domain-containing protein</fullName>
    </recommendedName>
</protein>
<dbReference type="SMART" id="SM00369">
    <property type="entry name" value="LRR_TYP"/>
    <property type="match status" value="3"/>
</dbReference>
<feature type="signal peptide" evidence="4">
    <location>
        <begin position="1"/>
        <end position="23"/>
    </location>
</feature>
<feature type="chain" id="PRO_5047064570" description="LRRNT domain-containing protein" evidence="4">
    <location>
        <begin position="24"/>
        <end position="145"/>
    </location>
</feature>
<evidence type="ECO:0000313" key="7">
    <source>
        <dbReference type="Proteomes" id="UP001476798"/>
    </source>
</evidence>
<proteinExistence type="predicted"/>
<dbReference type="Pfam" id="PF13855">
    <property type="entry name" value="LRR_8"/>
    <property type="match status" value="1"/>
</dbReference>
<dbReference type="PANTHER" id="PTHR24373">
    <property type="entry name" value="SLIT RELATED LEUCINE-RICH REPEAT NEURONAL PROTEIN"/>
    <property type="match status" value="1"/>
</dbReference>
<comment type="caution">
    <text evidence="6">The sequence shown here is derived from an EMBL/GenBank/DDBJ whole genome shotgun (WGS) entry which is preliminary data.</text>
</comment>
<evidence type="ECO:0000256" key="4">
    <source>
        <dbReference type="SAM" id="SignalP"/>
    </source>
</evidence>
<dbReference type="InterPro" id="IPR001611">
    <property type="entry name" value="Leu-rich_rpt"/>
</dbReference>
<dbReference type="InterPro" id="IPR000372">
    <property type="entry name" value="LRRNT"/>
</dbReference>
<dbReference type="InterPro" id="IPR003591">
    <property type="entry name" value="Leu-rich_rpt_typical-subtyp"/>
</dbReference>
<feature type="domain" description="LRRNT" evidence="5">
    <location>
        <begin position="23"/>
        <end position="55"/>
    </location>
</feature>